<evidence type="ECO:0000259" key="1">
    <source>
        <dbReference type="Pfam" id="PF00155"/>
    </source>
</evidence>
<keyword evidence="3" id="KW-1185">Reference proteome</keyword>
<dbReference type="Gene3D" id="3.40.640.10">
    <property type="entry name" value="Type I PLP-dependent aspartate aminotransferase-like (Major domain)"/>
    <property type="match status" value="1"/>
</dbReference>
<keyword evidence="2" id="KW-0808">Transferase</keyword>
<keyword evidence="2" id="KW-0032">Aminotransferase</keyword>
<organism evidence="2 3">
    <name type="scientific">Skeletonema marinoi</name>
    <dbReference type="NCBI Taxonomy" id="267567"/>
    <lineage>
        <taxon>Eukaryota</taxon>
        <taxon>Sar</taxon>
        <taxon>Stramenopiles</taxon>
        <taxon>Ochrophyta</taxon>
        <taxon>Bacillariophyta</taxon>
        <taxon>Coscinodiscophyceae</taxon>
        <taxon>Thalassiosirophycidae</taxon>
        <taxon>Thalassiosirales</taxon>
        <taxon>Skeletonemataceae</taxon>
        <taxon>Skeletonema</taxon>
        <taxon>Skeletonema marinoi-dohrnii complex</taxon>
    </lineage>
</organism>
<proteinExistence type="predicted"/>
<protein>
    <submittedName>
        <fullName evidence="2">Aminotransferase</fullName>
        <ecNumber evidence="2">2.6.1.-</ecNumber>
    </submittedName>
</protein>
<dbReference type="GO" id="GO:0030170">
    <property type="term" value="F:pyridoxal phosphate binding"/>
    <property type="evidence" value="ECO:0007669"/>
    <property type="project" value="InterPro"/>
</dbReference>
<dbReference type="InterPro" id="IPR004839">
    <property type="entry name" value="Aminotransferase_I/II_large"/>
</dbReference>
<reference evidence="2" key="1">
    <citation type="submission" date="2023-06" db="EMBL/GenBank/DDBJ databases">
        <title>Survivors Of The Sea: Transcriptome response of Skeletonema marinoi to long-term dormancy.</title>
        <authorList>
            <person name="Pinder M.I.M."/>
            <person name="Kourtchenko O."/>
            <person name="Robertson E.K."/>
            <person name="Larsson T."/>
            <person name="Maumus F."/>
            <person name="Osuna-Cruz C.M."/>
            <person name="Vancaester E."/>
            <person name="Stenow R."/>
            <person name="Vandepoele K."/>
            <person name="Ploug H."/>
            <person name="Bruchert V."/>
            <person name="Godhe A."/>
            <person name="Topel M."/>
        </authorList>
    </citation>
    <scope>NUCLEOTIDE SEQUENCE</scope>
    <source>
        <strain evidence="2">R05AC</strain>
    </source>
</reference>
<dbReference type="InterPro" id="IPR015424">
    <property type="entry name" value="PyrdxlP-dep_Trfase"/>
</dbReference>
<dbReference type="PANTHER" id="PTHR43510">
    <property type="entry name" value="AMINOTRANSFERASE FUNCTION, HYPOTHETICAL (EUROFUNG)"/>
    <property type="match status" value="1"/>
</dbReference>
<dbReference type="AlphaFoldDB" id="A0AAD8YII5"/>
<evidence type="ECO:0000313" key="3">
    <source>
        <dbReference type="Proteomes" id="UP001224775"/>
    </source>
</evidence>
<dbReference type="GO" id="GO:0008483">
    <property type="term" value="F:transaminase activity"/>
    <property type="evidence" value="ECO:0007669"/>
    <property type="project" value="UniProtKB-KW"/>
</dbReference>
<dbReference type="Proteomes" id="UP001224775">
    <property type="component" value="Unassembled WGS sequence"/>
</dbReference>
<dbReference type="InterPro" id="IPR015421">
    <property type="entry name" value="PyrdxlP-dep_Trfase_major"/>
</dbReference>
<dbReference type="Gene3D" id="3.90.1150.10">
    <property type="entry name" value="Aspartate Aminotransferase, domain 1"/>
    <property type="match status" value="1"/>
</dbReference>
<feature type="domain" description="Aminotransferase class I/classII large" evidence="1">
    <location>
        <begin position="50"/>
        <end position="319"/>
    </location>
</feature>
<evidence type="ECO:0000313" key="2">
    <source>
        <dbReference type="EMBL" id="KAK1745715.1"/>
    </source>
</evidence>
<gene>
    <name evidence="2" type="ORF">QTG54_003639</name>
</gene>
<dbReference type="EC" id="2.6.1.-" evidence="2"/>
<dbReference type="InterPro" id="IPR015422">
    <property type="entry name" value="PyrdxlP-dep_Trfase_small"/>
</dbReference>
<sequence>MQQPWSKRHKREFKGCQFSLSNSFAQPLSMPELTKLTKDRGDNKLLELYNNHDLEYVPNGGSNDLRQDIARVVYDNKLSAENILVFPGGQVAIQTAALAYASNGVHSIVFTPGYQSTVESPEWAIGNAGVTQIPRHPDNNWQVDISKFKEAIRPNTKFVILNEPWNPGGIVMSHHLQQEIIDICRAHSIVILCDEVYRLLEHNECDRLPAMANAYEKGISAVTMSKPWGACGVTIGWLACQDLSMVQRLVDVQYFGTACVSRASEIQARMVLGASDLILKERREIVLRNKAHLMSFVEKYSEFFSVNEPNAGAIAFVKFKLFPSHLLGEQLASNGISIKPYYCFAEVDDEACEAKQYPCGAYHFRVGFGELAFPSKLDALARYVDENADGWRRKLQKIDK</sequence>
<dbReference type="Pfam" id="PF00155">
    <property type="entry name" value="Aminotran_1_2"/>
    <property type="match status" value="1"/>
</dbReference>
<dbReference type="CDD" id="cd00609">
    <property type="entry name" value="AAT_like"/>
    <property type="match status" value="1"/>
</dbReference>
<dbReference type="EMBL" id="JATAAI010000005">
    <property type="protein sequence ID" value="KAK1745715.1"/>
    <property type="molecule type" value="Genomic_DNA"/>
</dbReference>
<accession>A0AAD8YII5</accession>
<dbReference type="SUPFAM" id="SSF53383">
    <property type="entry name" value="PLP-dependent transferases"/>
    <property type="match status" value="1"/>
</dbReference>
<comment type="caution">
    <text evidence="2">The sequence shown here is derived from an EMBL/GenBank/DDBJ whole genome shotgun (WGS) entry which is preliminary data.</text>
</comment>
<name>A0AAD8YII5_9STRA</name>
<dbReference type="PANTHER" id="PTHR43510:SF1">
    <property type="entry name" value="AMINOTRANSFERASE FUNCTION, HYPOTHETICAL (EUROFUNG)"/>
    <property type="match status" value="1"/>
</dbReference>